<feature type="domain" description="DAC" evidence="11">
    <location>
        <begin position="79"/>
        <end position="234"/>
    </location>
</feature>
<evidence type="ECO:0000256" key="5">
    <source>
        <dbReference type="ARBA" id="ARBA00022695"/>
    </source>
</evidence>
<evidence type="ECO:0000256" key="9">
    <source>
        <dbReference type="ARBA" id="ARBA00023136"/>
    </source>
</evidence>
<dbReference type="FunFam" id="3.40.1700.10:FF:000002">
    <property type="entry name" value="Diadenylate cyclase"/>
    <property type="match status" value="1"/>
</dbReference>
<comment type="similarity">
    <text evidence="10">Belongs to the adenylate cyclase family. DacA/CdaA subfamily.</text>
</comment>
<keyword evidence="7 10" id="KW-0067">ATP-binding</keyword>
<comment type="function">
    <text evidence="10">Catalyzes the condensation of 2 ATP molecules into cyclic di-AMP (c-di-AMP), a second messenger used to regulate differing processes in different bacteria.</text>
</comment>
<dbReference type="Pfam" id="PF19293">
    <property type="entry name" value="CdaA_N"/>
    <property type="match status" value="1"/>
</dbReference>
<comment type="caution">
    <text evidence="12">The sequence shown here is derived from an EMBL/GenBank/DDBJ whole genome shotgun (WGS) entry which is preliminary data.</text>
</comment>
<dbReference type="NCBIfam" id="TIGR00159">
    <property type="entry name" value="diadenylate cyclase CdaA"/>
    <property type="match status" value="1"/>
</dbReference>
<feature type="transmembrane region" description="Helical" evidence="10">
    <location>
        <begin position="36"/>
        <end position="54"/>
    </location>
</feature>
<gene>
    <name evidence="10" type="primary">dacA</name>
    <name evidence="12" type="ORF">COW11_00685</name>
</gene>
<evidence type="ECO:0000256" key="8">
    <source>
        <dbReference type="ARBA" id="ARBA00022989"/>
    </source>
</evidence>
<keyword evidence="8 10" id="KW-1133">Transmembrane helix</keyword>
<dbReference type="InterPro" id="IPR014046">
    <property type="entry name" value="C-di-AMP_synthase"/>
</dbReference>
<dbReference type="GO" id="GO:0106408">
    <property type="term" value="F:diadenylate cyclase activity"/>
    <property type="evidence" value="ECO:0007669"/>
    <property type="project" value="UniProtKB-EC"/>
</dbReference>
<dbReference type="PANTHER" id="PTHR34185:SF1">
    <property type="entry name" value="DIADENYLATE CYCLASE"/>
    <property type="match status" value="1"/>
</dbReference>
<proteinExistence type="inferred from homology"/>
<dbReference type="GO" id="GO:0005524">
    <property type="term" value="F:ATP binding"/>
    <property type="evidence" value="ECO:0007669"/>
    <property type="project" value="UniProtKB-UniRule"/>
</dbReference>
<evidence type="ECO:0000259" key="11">
    <source>
        <dbReference type="PROSITE" id="PS51794"/>
    </source>
</evidence>
<dbReference type="HAMAP" id="MF_01499">
    <property type="entry name" value="DacA"/>
    <property type="match status" value="1"/>
</dbReference>
<evidence type="ECO:0000256" key="3">
    <source>
        <dbReference type="ARBA" id="ARBA00022679"/>
    </source>
</evidence>
<reference evidence="12 13" key="1">
    <citation type="submission" date="2017-09" db="EMBL/GenBank/DDBJ databases">
        <title>Depth-based differentiation of microbial function through sediment-hosted aquifers and enrichment of novel symbionts in the deep terrestrial subsurface.</title>
        <authorList>
            <person name="Probst A.J."/>
            <person name="Ladd B."/>
            <person name="Jarett J.K."/>
            <person name="Geller-Mcgrath D.E."/>
            <person name="Sieber C.M."/>
            <person name="Emerson J.B."/>
            <person name="Anantharaman K."/>
            <person name="Thomas B.C."/>
            <person name="Malmstrom R."/>
            <person name="Stieglmeier M."/>
            <person name="Klingl A."/>
            <person name="Woyke T."/>
            <person name="Ryan C.M."/>
            <person name="Banfield J.F."/>
        </authorList>
    </citation>
    <scope>NUCLEOTIDE SEQUENCE [LARGE SCALE GENOMIC DNA]</scope>
    <source>
        <strain evidence="12">CG12_big_fil_rev_8_21_14_0_65_43_15</strain>
    </source>
</reference>
<evidence type="ECO:0000256" key="2">
    <source>
        <dbReference type="ARBA" id="ARBA00022475"/>
    </source>
</evidence>
<dbReference type="GO" id="GO:0006171">
    <property type="term" value="P:cAMP biosynthetic process"/>
    <property type="evidence" value="ECO:0007669"/>
    <property type="project" value="InterPro"/>
</dbReference>
<dbReference type="InterPro" id="IPR003390">
    <property type="entry name" value="DNA_integrity_scan_DisA_N"/>
</dbReference>
<evidence type="ECO:0000313" key="13">
    <source>
        <dbReference type="Proteomes" id="UP000231267"/>
    </source>
</evidence>
<dbReference type="Gene3D" id="3.40.1700.10">
    <property type="entry name" value="DNA integrity scanning protein, DisA, N-terminal domain"/>
    <property type="match status" value="1"/>
</dbReference>
<dbReference type="PIRSF" id="PIRSF004793">
    <property type="entry name" value="UCP004793"/>
    <property type="match status" value="1"/>
</dbReference>
<dbReference type="InterPro" id="IPR045585">
    <property type="entry name" value="CdaA_N"/>
</dbReference>
<keyword evidence="5 10" id="KW-0548">Nucleotidyltransferase</keyword>
<keyword evidence="4 10" id="KW-0812">Transmembrane</keyword>
<keyword evidence="6 10" id="KW-0547">Nucleotide-binding</keyword>
<dbReference type="InterPro" id="IPR036888">
    <property type="entry name" value="DNA_integrity_DisA_N_sf"/>
</dbReference>
<evidence type="ECO:0000256" key="4">
    <source>
        <dbReference type="ARBA" id="ARBA00022692"/>
    </source>
</evidence>
<dbReference type="EC" id="2.7.7.85" evidence="10"/>
<name>A0A2J0LSY0_9BACT</name>
<dbReference type="Pfam" id="PF02457">
    <property type="entry name" value="DAC"/>
    <property type="match status" value="1"/>
</dbReference>
<evidence type="ECO:0000256" key="6">
    <source>
        <dbReference type="ARBA" id="ARBA00022741"/>
    </source>
</evidence>
<keyword evidence="2 10" id="KW-1003">Cell membrane</keyword>
<dbReference type="InterPro" id="IPR050338">
    <property type="entry name" value="DisA"/>
</dbReference>
<evidence type="ECO:0000256" key="7">
    <source>
        <dbReference type="ARBA" id="ARBA00022840"/>
    </source>
</evidence>
<sequence length="276" mass="30963">MIEKISIFWKPFVEIFVLWFVYYTLLVFLKGTRAIQVLRGLVVLVFAFFLAQYFEFYTLNWILSRLLAISVIAFLILFQPELRRGFASLGQRHIFNILPTEEKVIEELSVAAVIMSRKKVGALIAIEREASLRSYVESGVALDSKVTSELLCTIFTPSTPLHDGGVVVHNDRISFAGCLFPLTENPRISKILGTRHRAAIGLTEETDAVVIVVSEETGGISIAIGGKLTRELDKDGLVRILKNLYNPGQKSKNFWKQLAIGGPFRYGIFSKFNSEG</sequence>
<evidence type="ECO:0000256" key="1">
    <source>
        <dbReference type="ARBA" id="ARBA00000877"/>
    </source>
</evidence>
<comment type="catalytic activity">
    <reaction evidence="1 10">
        <text>2 ATP = 3',3'-c-di-AMP + 2 diphosphate</text>
        <dbReference type="Rhea" id="RHEA:35655"/>
        <dbReference type="ChEBI" id="CHEBI:30616"/>
        <dbReference type="ChEBI" id="CHEBI:33019"/>
        <dbReference type="ChEBI" id="CHEBI:71500"/>
        <dbReference type="EC" id="2.7.7.85"/>
    </reaction>
</comment>
<comment type="subunit">
    <text evidence="10">Probably a homodimer.</text>
</comment>
<protein>
    <recommendedName>
        <fullName evidence="10">Diadenylate cyclase</fullName>
        <shortName evidence="10">DAC</shortName>
        <ecNumber evidence="10">2.7.7.85</ecNumber>
    </recommendedName>
    <alternativeName>
        <fullName evidence="10">Cyclic-di-AMP synthase</fullName>
        <shortName evidence="10">c-di-AMP synthase</shortName>
    </alternativeName>
</protein>
<feature type="transmembrane region" description="Helical" evidence="10">
    <location>
        <begin position="60"/>
        <end position="78"/>
    </location>
</feature>
<dbReference type="GO" id="GO:0004016">
    <property type="term" value="F:adenylate cyclase activity"/>
    <property type="evidence" value="ECO:0007669"/>
    <property type="project" value="UniProtKB-UniRule"/>
</dbReference>
<evidence type="ECO:0000313" key="12">
    <source>
        <dbReference type="EMBL" id="PIW66927.1"/>
    </source>
</evidence>
<dbReference type="SUPFAM" id="SSF143597">
    <property type="entry name" value="YojJ-like"/>
    <property type="match status" value="1"/>
</dbReference>
<dbReference type="AlphaFoldDB" id="A0A2J0LSY0"/>
<dbReference type="PROSITE" id="PS51794">
    <property type="entry name" value="DAC"/>
    <property type="match status" value="1"/>
</dbReference>
<dbReference type="InterPro" id="IPR034701">
    <property type="entry name" value="CdaA"/>
</dbReference>
<keyword evidence="3 10" id="KW-0808">Transferase</keyword>
<dbReference type="EMBL" id="PFGP01000017">
    <property type="protein sequence ID" value="PIW66927.1"/>
    <property type="molecule type" value="Genomic_DNA"/>
</dbReference>
<accession>A0A2J0LSY0</accession>
<dbReference type="PANTHER" id="PTHR34185">
    <property type="entry name" value="DIADENYLATE CYCLASE"/>
    <property type="match status" value="1"/>
</dbReference>
<keyword evidence="9 10" id="KW-0472">Membrane</keyword>
<feature type="transmembrane region" description="Helical" evidence="10">
    <location>
        <begin position="12"/>
        <end position="29"/>
    </location>
</feature>
<organism evidence="12 13">
    <name type="scientific">Candidatus Taenaricola geysiri</name>
    <dbReference type="NCBI Taxonomy" id="1974752"/>
    <lineage>
        <taxon>Bacteria</taxon>
        <taxon>Pseudomonadati</taxon>
        <taxon>Candidatus Omnitrophota</taxon>
        <taxon>Candidatus Taenaricola</taxon>
    </lineage>
</organism>
<evidence type="ECO:0000256" key="10">
    <source>
        <dbReference type="HAMAP-Rule" id="MF_01499"/>
    </source>
</evidence>
<dbReference type="Proteomes" id="UP000231267">
    <property type="component" value="Unassembled WGS sequence"/>
</dbReference>
<comment type="caution">
    <text evidence="10">Lacks conserved residue(s) required for the propagation of feature annotation.</text>
</comment>